<dbReference type="Gene3D" id="3.90.45.10">
    <property type="entry name" value="Peptide deformylase"/>
    <property type="match status" value="1"/>
</dbReference>
<evidence type="ECO:0000313" key="7">
    <source>
        <dbReference type="Proteomes" id="UP000176221"/>
    </source>
</evidence>
<dbReference type="GO" id="GO:0042586">
    <property type="term" value="F:peptide deformylase activity"/>
    <property type="evidence" value="ECO:0007669"/>
    <property type="project" value="UniProtKB-UniRule"/>
</dbReference>
<dbReference type="GO" id="GO:0046872">
    <property type="term" value="F:metal ion binding"/>
    <property type="evidence" value="ECO:0007669"/>
    <property type="project" value="UniProtKB-KW"/>
</dbReference>
<evidence type="ECO:0000256" key="5">
    <source>
        <dbReference type="HAMAP-Rule" id="MF_00163"/>
    </source>
</evidence>
<dbReference type="STRING" id="1802319.A2928_04205"/>
<dbReference type="NCBIfam" id="NF001159">
    <property type="entry name" value="PRK00150.1-3"/>
    <property type="match status" value="1"/>
</dbReference>
<dbReference type="AlphaFoldDB" id="A0A1G2NEJ3"/>
<organism evidence="6 7">
    <name type="scientific">Candidatus Taylorbacteria bacterium RIFCSPLOWO2_01_FULL_45_15b</name>
    <dbReference type="NCBI Taxonomy" id="1802319"/>
    <lineage>
        <taxon>Bacteria</taxon>
        <taxon>Candidatus Tayloriibacteriota</taxon>
    </lineage>
</organism>
<accession>A0A1G2NEJ3</accession>
<dbReference type="CDD" id="cd00487">
    <property type="entry name" value="Pep_deformylase"/>
    <property type="match status" value="1"/>
</dbReference>
<comment type="caution">
    <text evidence="6">The sequence shown here is derived from an EMBL/GenBank/DDBJ whole genome shotgun (WGS) entry which is preliminary data.</text>
</comment>
<dbReference type="Pfam" id="PF01327">
    <property type="entry name" value="Pep_deformylase"/>
    <property type="match status" value="1"/>
</dbReference>
<evidence type="ECO:0000313" key="6">
    <source>
        <dbReference type="EMBL" id="OHA34497.1"/>
    </source>
</evidence>
<dbReference type="EMBL" id="MHRX01000010">
    <property type="protein sequence ID" value="OHA34497.1"/>
    <property type="molecule type" value="Genomic_DNA"/>
</dbReference>
<feature type="binding site" evidence="5">
    <location>
        <position position="109"/>
    </location>
    <ligand>
        <name>Fe cation</name>
        <dbReference type="ChEBI" id="CHEBI:24875"/>
    </ligand>
</feature>
<keyword evidence="3 5" id="KW-0378">Hydrolase</keyword>
<evidence type="ECO:0000256" key="4">
    <source>
        <dbReference type="ARBA" id="ARBA00022917"/>
    </source>
</evidence>
<dbReference type="HAMAP" id="MF_00163">
    <property type="entry name" value="Pep_deformylase"/>
    <property type="match status" value="1"/>
</dbReference>
<keyword evidence="4 5" id="KW-0648">Protein biosynthesis</keyword>
<keyword evidence="5" id="KW-0408">Iron</keyword>
<name>A0A1G2NEJ3_9BACT</name>
<dbReference type="InterPro" id="IPR023635">
    <property type="entry name" value="Peptide_deformylase"/>
</dbReference>
<dbReference type="FunFam" id="3.90.45.10:FF:000003">
    <property type="entry name" value="Peptide deformylase"/>
    <property type="match status" value="1"/>
</dbReference>
<comment type="function">
    <text evidence="5">Removes the formyl group from the N-terminal Met of newly synthesized proteins. Requires at least a dipeptide for an efficient rate of reaction. N-terminal L-methionine is a prerequisite for activity but the enzyme has broad specificity at other positions.</text>
</comment>
<keyword evidence="2 5" id="KW-0479">Metal-binding</keyword>
<dbReference type="PRINTS" id="PR01576">
    <property type="entry name" value="PDEFORMYLASE"/>
</dbReference>
<comment type="catalytic activity">
    <reaction evidence="5">
        <text>N-terminal N-formyl-L-methionyl-[peptide] + H2O = N-terminal L-methionyl-[peptide] + formate</text>
        <dbReference type="Rhea" id="RHEA:24420"/>
        <dbReference type="Rhea" id="RHEA-COMP:10639"/>
        <dbReference type="Rhea" id="RHEA-COMP:10640"/>
        <dbReference type="ChEBI" id="CHEBI:15377"/>
        <dbReference type="ChEBI" id="CHEBI:15740"/>
        <dbReference type="ChEBI" id="CHEBI:49298"/>
        <dbReference type="ChEBI" id="CHEBI:64731"/>
        <dbReference type="EC" id="3.5.1.88"/>
    </reaction>
</comment>
<sequence length="178" mass="19834">MVTIVQRNDAILRGRAKPVPVSDISSKKIKKILSDMKSALHAENDGVGIAAPQIGVPLRLFVVNGVILRTQKRKGENQEDIEVVPPDLVFINPEITKLSRDRKKMEEGCLSVRPLFGMVERSSKATIRAYDENGKPFVRGASGLLAQIFQHEVDHLNGILFIDHATDLREIPYDAQEQ</sequence>
<protein>
    <recommendedName>
        <fullName evidence="5">Peptide deformylase</fullName>
        <shortName evidence="5">PDF</shortName>
        <ecNumber evidence="5">3.5.1.88</ecNumber>
    </recommendedName>
    <alternativeName>
        <fullName evidence="5">Polypeptide deformylase</fullName>
    </alternativeName>
</protein>
<dbReference type="NCBIfam" id="TIGR00079">
    <property type="entry name" value="pept_deformyl"/>
    <property type="match status" value="1"/>
</dbReference>
<dbReference type="PANTHER" id="PTHR10458:SF22">
    <property type="entry name" value="PEPTIDE DEFORMYLASE"/>
    <property type="match status" value="1"/>
</dbReference>
<evidence type="ECO:0000256" key="1">
    <source>
        <dbReference type="ARBA" id="ARBA00010759"/>
    </source>
</evidence>
<feature type="binding site" evidence="5">
    <location>
        <position position="151"/>
    </location>
    <ligand>
        <name>Fe cation</name>
        <dbReference type="ChEBI" id="CHEBI:24875"/>
    </ligand>
</feature>
<comment type="similarity">
    <text evidence="1 5">Belongs to the polypeptide deformylase family.</text>
</comment>
<evidence type="ECO:0000256" key="3">
    <source>
        <dbReference type="ARBA" id="ARBA00022801"/>
    </source>
</evidence>
<dbReference type="InterPro" id="IPR036821">
    <property type="entry name" value="Peptide_deformylase_sf"/>
</dbReference>
<gene>
    <name evidence="5" type="primary">def</name>
    <name evidence="6" type="ORF">A2928_04205</name>
</gene>
<dbReference type="EC" id="3.5.1.88" evidence="5"/>
<dbReference type="PANTHER" id="PTHR10458">
    <property type="entry name" value="PEPTIDE DEFORMYLASE"/>
    <property type="match status" value="1"/>
</dbReference>
<feature type="active site" evidence="5">
    <location>
        <position position="152"/>
    </location>
</feature>
<dbReference type="PIRSF" id="PIRSF004749">
    <property type="entry name" value="Pep_def"/>
    <property type="match status" value="1"/>
</dbReference>
<reference evidence="6 7" key="1">
    <citation type="journal article" date="2016" name="Nat. Commun.">
        <title>Thousands of microbial genomes shed light on interconnected biogeochemical processes in an aquifer system.</title>
        <authorList>
            <person name="Anantharaman K."/>
            <person name="Brown C.T."/>
            <person name="Hug L.A."/>
            <person name="Sharon I."/>
            <person name="Castelle C.J."/>
            <person name="Probst A.J."/>
            <person name="Thomas B.C."/>
            <person name="Singh A."/>
            <person name="Wilkins M.J."/>
            <person name="Karaoz U."/>
            <person name="Brodie E.L."/>
            <person name="Williams K.H."/>
            <person name="Hubbard S.S."/>
            <person name="Banfield J.F."/>
        </authorList>
    </citation>
    <scope>NUCLEOTIDE SEQUENCE [LARGE SCALE GENOMIC DNA]</scope>
</reference>
<dbReference type="Proteomes" id="UP000176221">
    <property type="component" value="Unassembled WGS sequence"/>
</dbReference>
<proteinExistence type="inferred from homology"/>
<feature type="binding site" evidence="5">
    <location>
        <position position="155"/>
    </location>
    <ligand>
        <name>Fe cation</name>
        <dbReference type="ChEBI" id="CHEBI:24875"/>
    </ligand>
</feature>
<dbReference type="GO" id="GO:0006412">
    <property type="term" value="P:translation"/>
    <property type="evidence" value="ECO:0007669"/>
    <property type="project" value="UniProtKB-UniRule"/>
</dbReference>
<dbReference type="SUPFAM" id="SSF56420">
    <property type="entry name" value="Peptide deformylase"/>
    <property type="match status" value="1"/>
</dbReference>
<evidence type="ECO:0000256" key="2">
    <source>
        <dbReference type="ARBA" id="ARBA00022723"/>
    </source>
</evidence>
<comment type="cofactor">
    <cofactor evidence="5">
        <name>Fe(2+)</name>
        <dbReference type="ChEBI" id="CHEBI:29033"/>
    </cofactor>
    <text evidence="5">Binds 1 Fe(2+) ion.</text>
</comment>